<name>A0ABY3CPX3_9FLAO</name>
<gene>
    <name evidence="2" type="ORF">FNW12_01900</name>
</gene>
<organism evidence="2 3">
    <name type="scientific">Flavobacterium gawalongense</name>
    <dbReference type="NCBI Taxonomy" id="2594432"/>
    <lineage>
        <taxon>Bacteria</taxon>
        <taxon>Pseudomonadati</taxon>
        <taxon>Bacteroidota</taxon>
        <taxon>Flavobacteriia</taxon>
        <taxon>Flavobacteriales</taxon>
        <taxon>Flavobacteriaceae</taxon>
        <taxon>Flavobacterium</taxon>
    </lineage>
</organism>
<sequence>MKKHIITLILIMIAFCSFAQNKDSNIILVRHDKTTLKAEECEWVIKSLIKNRPELASEKGKSIPEVILQAIEDGKLKAFDSWTNKPIPAKEIYTWQMPIDTMSLPISDDGIMKYKIEQKSRSGDDIRQIRIYQDWYFDVKKQKLFSIIKSIEFLESNPLRRYNEESDVIPFCRIYY</sequence>
<proteinExistence type="predicted"/>
<evidence type="ECO:0000313" key="2">
    <source>
        <dbReference type="EMBL" id="TRX09892.1"/>
    </source>
</evidence>
<feature type="chain" id="PRO_5045267228" evidence="1">
    <location>
        <begin position="20"/>
        <end position="176"/>
    </location>
</feature>
<feature type="signal peptide" evidence="1">
    <location>
        <begin position="1"/>
        <end position="19"/>
    </location>
</feature>
<keyword evidence="3" id="KW-1185">Reference proteome</keyword>
<dbReference type="InterPro" id="IPR019847">
    <property type="entry name" value="Gliding_motility_assoc_GldN"/>
</dbReference>
<dbReference type="Proteomes" id="UP000318528">
    <property type="component" value="Unassembled WGS sequence"/>
</dbReference>
<dbReference type="RefSeq" id="WP_143386640.1">
    <property type="nucleotide sequence ID" value="NZ_VJZM01000006.1"/>
</dbReference>
<keyword evidence="1" id="KW-0732">Signal</keyword>
<evidence type="ECO:0000313" key="3">
    <source>
        <dbReference type="Proteomes" id="UP000318528"/>
    </source>
</evidence>
<evidence type="ECO:0000256" key="1">
    <source>
        <dbReference type="SAM" id="SignalP"/>
    </source>
</evidence>
<dbReference type="Pfam" id="PF19841">
    <property type="entry name" value="GldN"/>
    <property type="match status" value="1"/>
</dbReference>
<dbReference type="EMBL" id="VJZN01000002">
    <property type="protein sequence ID" value="TRX09892.1"/>
    <property type="molecule type" value="Genomic_DNA"/>
</dbReference>
<comment type="caution">
    <text evidence="2">The sequence shown here is derived from an EMBL/GenBank/DDBJ whole genome shotgun (WGS) entry which is preliminary data.</text>
</comment>
<reference evidence="2 3" key="1">
    <citation type="submission" date="2019-07" db="EMBL/GenBank/DDBJ databases">
        <title>Novel species of Flavobacterium.</title>
        <authorList>
            <person name="Liu Q."/>
            <person name="Xin Y.-H."/>
        </authorList>
    </citation>
    <scope>NUCLEOTIDE SEQUENCE [LARGE SCALE GENOMIC DNA]</scope>
    <source>
        <strain evidence="2 3">GSP39</strain>
    </source>
</reference>
<accession>A0ABY3CPX3</accession>
<protein>
    <submittedName>
        <fullName evidence="2">Uncharacterized protein</fullName>
    </submittedName>
</protein>